<organism evidence="2 3">
    <name type="scientific">Imshaugia aleurites</name>
    <dbReference type="NCBI Taxonomy" id="172621"/>
    <lineage>
        <taxon>Eukaryota</taxon>
        <taxon>Fungi</taxon>
        <taxon>Dikarya</taxon>
        <taxon>Ascomycota</taxon>
        <taxon>Pezizomycotina</taxon>
        <taxon>Lecanoromycetes</taxon>
        <taxon>OSLEUM clade</taxon>
        <taxon>Lecanoromycetidae</taxon>
        <taxon>Lecanorales</taxon>
        <taxon>Lecanorineae</taxon>
        <taxon>Parmeliaceae</taxon>
        <taxon>Imshaugia</taxon>
    </lineage>
</organism>
<dbReference type="Proteomes" id="UP000664534">
    <property type="component" value="Unassembled WGS sequence"/>
</dbReference>
<evidence type="ECO:0008006" key="4">
    <source>
        <dbReference type="Google" id="ProtNLM"/>
    </source>
</evidence>
<name>A0A8H3F7V0_9LECA</name>
<dbReference type="AlphaFoldDB" id="A0A8H3F7V0"/>
<protein>
    <recommendedName>
        <fullName evidence="4">SprT-like domain-containing protein</fullName>
    </recommendedName>
</protein>
<feature type="region of interest" description="Disordered" evidence="1">
    <location>
        <begin position="278"/>
        <end position="301"/>
    </location>
</feature>
<evidence type="ECO:0000313" key="3">
    <source>
        <dbReference type="Proteomes" id="UP000664534"/>
    </source>
</evidence>
<comment type="caution">
    <text evidence="2">The sequence shown here is derived from an EMBL/GenBank/DDBJ whole genome shotgun (WGS) entry which is preliminary data.</text>
</comment>
<evidence type="ECO:0000256" key="1">
    <source>
        <dbReference type="SAM" id="MobiDB-lite"/>
    </source>
</evidence>
<dbReference type="OrthoDB" id="5236983at2759"/>
<evidence type="ECO:0000313" key="2">
    <source>
        <dbReference type="EMBL" id="CAF9920981.1"/>
    </source>
</evidence>
<dbReference type="EMBL" id="CAJPDT010000026">
    <property type="protein sequence ID" value="CAF9920981.1"/>
    <property type="molecule type" value="Genomic_DNA"/>
</dbReference>
<keyword evidence="3" id="KW-1185">Reference proteome</keyword>
<proteinExistence type="predicted"/>
<gene>
    <name evidence="2" type="ORF">IMSHALPRED_005059</name>
</gene>
<accession>A0A8H3F7V0</accession>
<sequence>MPSNIPLEPPCHECKKCTNLDIGTPGNHPTTFSAVENSPVDGINFKMHKYTANQLAEAFSRMAQDDFDWSIKREAVERWNAILPDLLEGPLFREDVFDLEPIFHILDDLLFRRALRDHCGVAWVNADKSPDGRWDVGWSQKGSNIRGWRHGICVVRPSAAEPRTVQDCLDTLIHEMCHALFSVACQCAVCTCSLNEMNGEGLTGHGPAWQILAPAIEDCVNLWMGGFEDPFRLSYMDYDETKKGKNADASLELERKEKVKFLSGLYCAIEQRQTEAARNKKAERDRRRAERERNTAEGGGREIDDNEALACVRVWFQ</sequence>
<reference evidence="2" key="1">
    <citation type="submission" date="2021-03" db="EMBL/GenBank/DDBJ databases">
        <authorList>
            <person name="Tagirdzhanova G."/>
        </authorList>
    </citation>
    <scope>NUCLEOTIDE SEQUENCE</scope>
</reference>